<dbReference type="Proteomes" id="UP000799750">
    <property type="component" value="Unassembled WGS sequence"/>
</dbReference>
<evidence type="ECO:0000259" key="5">
    <source>
        <dbReference type="Pfam" id="PF13193"/>
    </source>
</evidence>
<dbReference type="PANTHER" id="PTHR24096:SF149">
    <property type="entry name" value="AMP-BINDING DOMAIN-CONTAINING PROTEIN-RELATED"/>
    <property type="match status" value="1"/>
</dbReference>
<evidence type="ECO:0000256" key="3">
    <source>
        <dbReference type="SAM" id="Phobius"/>
    </source>
</evidence>
<keyword evidence="2 6" id="KW-0436">Ligase</keyword>
<organism evidence="6 7">
    <name type="scientific">Lophium mytilinum</name>
    <dbReference type="NCBI Taxonomy" id="390894"/>
    <lineage>
        <taxon>Eukaryota</taxon>
        <taxon>Fungi</taxon>
        <taxon>Dikarya</taxon>
        <taxon>Ascomycota</taxon>
        <taxon>Pezizomycotina</taxon>
        <taxon>Dothideomycetes</taxon>
        <taxon>Pleosporomycetidae</taxon>
        <taxon>Mytilinidiales</taxon>
        <taxon>Mytilinidiaceae</taxon>
        <taxon>Lophium</taxon>
    </lineage>
</organism>
<evidence type="ECO:0000256" key="1">
    <source>
        <dbReference type="ARBA" id="ARBA00006432"/>
    </source>
</evidence>
<keyword evidence="3" id="KW-0812">Transmembrane</keyword>
<feature type="transmembrane region" description="Helical" evidence="3">
    <location>
        <begin position="240"/>
        <end position="261"/>
    </location>
</feature>
<feature type="domain" description="AMP-dependent synthetase/ligase" evidence="4">
    <location>
        <begin position="35"/>
        <end position="403"/>
    </location>
</feature>
<dbReference type="Gene3D" id="3.30.300.30">
    <property type="match status" value="1"/>
</dbReference>
<dbReference type="InterPro" id="IPR020845">
    <property type="entry name" value="AMP-binding_CS"/>
</dbReference>
<keyword evidence="3" id="KW-1133">Transmembrane helix</keyword>
<evidence type="ECO:0000313" key="6">
    <source>
        <dbReference type="EMBL" id="KAF2489670.1"/>
    </source>
</evidence>
<evidence type="ECO:0000256" key="2">
    <source>
        <dbReference type="ARBA" id="ARBA00022598"/>
    </source>
</evidence>
<dbReference type="Pfam" id="PF00501">
    <property type="entry name" value="AMP-binding"/>
    <property type="match status" value="1"/>
</dbReference>
<keyword evidence="7" id="KW-1185">Reference proteome</keyword>
<comment type="similarity">
    <text evidence="1">Belongs to the ATP-dependent AMP-binding enzyme family.</text>
</comment>
<dbReference type="PROSITE" id="PS00455">
    <property type="entry name" value="AMP_BINDING"/>
    <property type="match status" value="1"/>
</dbReference>
<dbReference type="Pfam" id="PF13193">
    <property type="entry name" value="AMP-binding_C"/>
    <property type="match status" value="1"/>
</dbReference>
<evidence type="ECO:0000313" key="7">
    <source>
        <dbReference type="Proteomes" id="UP000799750"/>
    </source>
</evidence>
<dbReference type="Gene3D" id="3.40.50.12780">
    <property type="entry name" value="N-terminal domain of ligase-like"/>
    <property type="match status" value="1"/>
</dbReference>
<name>A0A6A6QCD5_9PEZI</name>
<reference evidence="6" key="1">
    <citation type="journal article" date="2020" name="Stud. Mycol.">
        <title>101 Dothideomycetes genomes: a test case for predicting lifestyles and emergence of pathogens.</title>
        <authorList>
            <person name="Haridas S."/>
            <person name="Albert R."/>
            <person name="Binder M."/>
            <person name="Bloem J."/>
            <person name="Labutti K."/>
            <person name="Salamov A."/>
            <person name="Andreopoulos B."/>
            <person name="Baker S."/>
            <person name="Barry K."/>
            <person name="Bills G."/>
            <person name="Bluhm B."/>
            <person name="Cannon C."/>
            <person name="Castanera R."/>
            <person name="Culley D."/>
            <person name="Daum C."/>
            <person name="Ezra D."/>
            <person name="Gonzalez J."/>
            <person name="Henrissat B."/>
            <person name="Kuo A."/>
            <person name="Liang C."/>
            <person name="Lipzen A."/>
            <person name="Lutzoni F."/>
            <person name="Magnuson J."/>
            <person name="Mondo S."/>
            <person name="Nolan M."/>
            <person name="Ohm R."/>
            <person name="Pangilinan J."/>
            <person name="Park H.-J."/>
            <person name="Ramirez L."/>
            <person name="Alfaro M."/>
            <person name="Sun H."/>
            <person name="Tritt A."/>
            <person name="Yoshinaga Y."/>
            <person name="Zwiers L.-H."/>
            <person name="Turgeon B."/>
            <person name="Goodwin S."/>
            <person name="Spatafora J."/>
            <person name="Crous P."/>
            <person name="Grigoriev I."/>
        </authorList>
    </citation>
    <scope>NUCLEOTIDE SEQUENCE</scope>
    <source>
        <strain evidence="6">CBS 269.34</strain>
    </source>
</reference>
<dbReference type="InterPro" id="IPR042099">
    <property type="entry name" value="ANL_N_sf"/>
</dbReference>
<sequence>MAQRIYQSIYPDNHVPTNLSVAQFLLRYNPEDVTDDKVILQDLDSQGKALTYGDFRHGAAVGGAVLVDAFNLSAGDAVLVVAPNSVNWALLAHSVMWFGGTIVGVNPVATAQDLKHYIAISTPTLIVCDPSLRDRVEESLSPLNLSNLKPRIIELGGESADSSMQFPPKQIDTQDRNRKVLRPFDLSEKDNRKHAAAIVFSSGTTGLPKAVQLSHHNLIGHMLCTRTANPEMYNSASREVFYTSFAHIFGMISGIIVPPYVGSYIAMMRQFNYDDFVHGVARTKATMMRMVPSTAIAIAKDPALDKIDLSSADTILCAGATLQTEVVERLQHLLKGVAIVQGYGMSEGSVAGLRASWSVKKRGSVGRLYPNVSIRIVDENLNDVEPGSPGEALLRAPTVFMGYKNNEKGTSESFVDGWLRTGDILSMDNDGFLWFIDRKKEMIKVKGYQVAPAELEDILGSHPDILEAAVCAIFDKSQQSEFPIAYVRLQESILEKHRHRKLEEVRIWFDGKVSSFKKLRGGIHHIDEIPKNPNGKVVRSQLPARLKAEAALAKTKLEAKL</sequence>
<gene>
    <name evidence="6" type="ORF">BU16DRAFT_518244</name>
</gene>
<evidence type="ECO:0000259" key="4">
    <source>
        <dbReference type="Pfam" id="PF00501"/>
    </source>
</evidence>
<dbReference type="InterPro" id="IPR025110">
    <property type="entry name" value="AMP-bd_C"/>
</dbReference>
<dbReference type="OrthoDB" id="1898221at2759"/>
<protein>
    <submittedName>
        <fullName evidence="6">Acyl-CoA synthetases/AMP-acid ligases II</fullName>
    </submittedName>
</protein>
<dbReference type="PANTHER" id="PTHR24096">
    <property type="entry name" value="LONG-CHAIN-FATTY-ACID--COA LIGASE"/>
    <property type="match status" value="1"/>
</dbReference>
<accession>A0A6A6QCD5</accession>
<dbReference type="EMBL" id="MU004198">
    <property type="protein sequence ID" value="KAF2489670.1"/>
    <property type="molecule type" value="Genomic_DNA"/>
</dbReference>
<dbReference type="SUPFAM" id="SSF56801">
    <property type="entry name" value="Acetyl-CoA synthetase-like"/>
    <property type="match status" value="1"/>
</dbReference>
<keyword evidence="3" id="KW-0472">Membrane</keyword>
<feature type="domain" description="AMP-binding enzyme C-terminal" evidence="5">
    <location>
        <begin position="454"/>
        <end position="536"/>
    </location>
</feature>
<dbReference type="AlphaFoldDB" id="A0A6A6QCD5"/>
<dbReference type="InterPro" id="IPR000873">
    <property type="entry name" value="AMP-dep_synth/lig_dom"/>
</dbReference>
<dbReference type="InterPro" id="IPR045851">
    <property type="entry name" value="AMP-bd_C_sf"/>
</dbReference>
<dbReference type="GO" id="GO:0019748">
    <property type="term" value="P:secondary metabolic process"/>
    <property type="evidence" value="ECO:0007669"/>
    <property type="project" value="TreeGrafter"/>
</dbReference>
<proteinExistence type="inferred from homology"/>
<dbReference type="GO" id="GO:0016405">
    <property type="term" value="F:CoA-ligase activity"/>
    <property type="evidence" value="ECO:0007669"/>
    <property type="project" value="TreeGrafter"/>
</dbReference>